<accession>A0ABW9GE03</accession>
<dbReference type="RefSeq" id="WP_408905121.1">
    <property type="nucleotide sequence ID" value="NZ_JAROCE010000001.1"/>
</dbReference>
<gene>
    <name evidence="2" type="ORF">P5G46_05150</name>
</gene>
<dbReference type="Pfam" id="PF01547">
    <property type="entry name" value="SBP_bac_1"/>
    <property type="match status" value="1"/>
</dbReference>
<feature type="chain" id="PRO_5047150025" evidence="1">
    <location>
        <begin position="30"/>
        <end position="458"/>
    </location>
</feature>
<organism evidence="2 3">
    <name type="scientific">Microbacterium mcarthurae</name>
    <dbReference type="NCBI Taxonomy" id="3035918"/>
    <lineage>
        <taxon>Bacteria</taxon>
        <taxon>Bacillati</taxon>
        <taxon>Actinomycetota</taxon>
        <taxon>Actinomycetes</taxon>
        <taxon>Micrococcales</taxon>
        <taxon>Microbacteriaceae</taxon>
        <taxon>Microbacterium</taxon>
    </lineage>
</organism>
<dbReference type="PROSITE" id="PS51257">
    <property type="entry name" value="PROKAR_LIPOPROTEIN"/>
    <property type="match status" value="1"/>
</dbReference>
<keyword evidence="1" id="KW-0732">Signal</keyword>
<name>A0ABW9GE03_9MICO</name>
<dbReference type="PANTHER" id="PTHR43649:SF12">
    <property type="entry name" value="DIACETYLCHITOBIOSE BINDING PROTEIN DASA"/>
    <property type="match status" value="1"/>
</dbReference>
<evidence type="ECO:0000313" key="3">
    <source>
        <dbReference type="Proteomes" id="UP001630303"/>
    </source>
</evidence>
<evidence type="ECO:0000313" key="2">
    <source>
        <dbReference type="EMBL" id="MFM2719883.1"/>
    </source>
</evidence>
<dbReference type="Proteomes" id="UP001630303">
    <property type="component" value="Unassembled WGS sequence"/>
</dbReference>
<dbReference type="Gene3D" id="3.40.190.10">
    <property type="entry name" value="Periplasmic binding protein-like II"/>
    <property type="match status" value="1"/>
</dbReference>
<reference evidence="2 3" key="1">
    <citation type="submission" date="2023-03" db="EMBL/GenBank/DDBJ databases">
        <title>MT1 and MT2 Draft Genomes of Novel Species.</title>
        <authorList>
            <person name="Venkateswaran K."/>
        </authorList>
    </citation>
    <scope>NUCLEOTIDE SEQUENCE [LARGE SCALE GENOMIC DNA]</scope>
    <source>
        <strain evidence="2 3">IF8SW-P5</strain>
    </source>
</reference>
<feature type="signal peptide" evidence="1">
    <location>
        <begin position="1"/>
        <end position="29"/>
    </location>
</feature>
<proteinExistence type="predicted"/>
<sequence>MASPRRLLLPLAFASVLALGGCAVGTGGADDSGADYDSGAELDGKLTVMGFGGVDEVATTRMDLAKEALSGVEVSLVEGELDIQQFLSAIASGQPPEIIYADRNQIGSLAARGAIIPLDACIEGEGIDTSQYVPSAIAQVTLDDRIYGIPEFNGIQITMANADLLAGAGLDISAVNGSDRDAMTAANQALMRREGGRLDVIGVDSKLPEFLPLWAKAGGADLISEDGRTAQLDDPAVVQALEWAVGIYDAQGGFSAVKAFRDSADFFGAGNQFATGVLGAMPMEQWYVNILNDVSPDAPLVFDTVRDSEGEPLAYASGSTWAIPAGSDNPEAACRWARVMTSVDAWQAAADARLAAREAEGKPFTGILTGNATADALVREKVTATTAPWSDAVDAMYEANDHTFSLPANPADAEFTQAWQDAVNAVLNGQSTPEDALASAQQTAQKALDDAWAEIENR</sequence>
<protein>
    <submittedName>
        <fullName evidence="2">Extracellular solute-binding protein</fullName>
    </submittedName>
</protein>
<evidence type="ECO:0000256" key="1">
    <source>
        <dbReference type="SAM" id="SignalP"/>
    </source>
</evidence>
<dbReference type="InterPro" id="IPR006059">
    <property type="entry name" value="SBP"/>
</dbReference>
<dbReference type="InterPro" id="IPR050490">
    <property type="entry name" value="Bact_solute-bd_prot1"/>
</dbReference>
<keyword evidence="3" id="KW-1185">Reference proteome</keyword>
<dbReference type="SUPFAM" id="SSF53850">
    <property type="entry name" value="Periplasmic binding protein-like II"/>
    <property type="match status" value="1"/>
</dbReference>
<dbReference type="EMBL" id="JAROCE010000001">
    <property type="protein sequence ID" value="MFM2719883.1"/>
    <property type="molecule type" value="Genomic_DNA"/>
</dbReference>
<comment type="caution">
    <text evidence="2">The sequence shown here is derived from an EMBL/GenBank/DDBJ whole genome shotgun (WGS) entry which is preliminary data.</text>
</comment>
<dbReference type="PANTHER" id="PTHR43649">
    <property type="entry name" value="ARABINOSE-BINDING PROTEIN-RELATED"/>
    <property type="match status" value="1"/>
</dbReference>